<evidence type="ECO:0000313" key="2">
    <source>
        <dbReference type="Proteomes" id="UP000036987"/>
    </source>
</evidence>
<proteinExistence type="predicted"/>
<dbReference type="EMBL" id="LFYR01001279">
    <property type="protein sequence ID" value="KMZ63086.1"/>
    <property type="molecule type" value="Genomic_DNA"/>
</dbReference>
<protein>
    <submittedName>
        <fullName evidence="1">Uncharacterized protein</fullName>
    </submittedName>
</protein>
<evidence type="ECO:0000313" key="1">
    <source>
        <dbReference type="EMBL" id="KMZ63086.1"/>
    </source>
</evidence>
<organism evidence="1 2">
    <name type="scientific">Zostera marina</name>
    <name type="common">Eelgrass</name>
    <dbReference type="NCBI Taxonomy" id="29655"/>
    <lineage>
        <taxon>Eukaryota</taxon>
        <taxon>Viridiplantae</taxon>
        <taxon>Streptophyta</taxon>
        <taxon>Embryophyta</taxon>
        <taxon>Tracheophyta</taxon>
        <taxon>Spermatophyta</taxon>
        <taxon>Magnoliopsida</taxon>
        <taxon>Liliopsida</taxon>
        <taxon>Zosteraceae</taxon>
        <taxon>Zostera</taxon>
    </lineage>
</organism>
<sequence>MGNPSPNRMDEEKSVGVRLHACPDTKNSFWPITSGHSKRRNKFFRFRDPLDIPEDVKKRKNLKHYDVNCIHEFSRNLDDSRSSRTSDALNYVPKTSELLSCKKLIAEASKLKNVKIRFSATEEVGKTAELSHRRSIDEVGGKIISCQQHNKLRQLGNIVERSSTKEINNALSDKCKYSRDLLPMDLTAPEHLNIYSAVVKFEEQGGKCRNLEGGKRKSLEGIFSEKRHNIIKIAAENFSLQVNDLVSKGYNLIPDLLQRLGVANEPNNVCTFNPL</sequence>
<name>A0A0K9P205_ZOSMR</name>
<dbReference type="Proteomes" id="UP000036987">
    <property type="component" value="Unassembled WGS sequence"/>
</dbReference>
<keyword evidence="2" id="KW-1185">Reference proteome</keyword>
<accession>A0A0K9P205</accession>
<gene>
    <name evidence="1" type="ORF">ZOSMA_42G01260</name>
</gene>
<dbReference type="OrthoDB" id="1938423at2759"/>
<dbReference type="AlphaFoldDB" id="A0A0K9P205"/>
<comment type="caution">
    <text evidence="1">The sequence shown here is derived from an EMBL/GenBank/DDBJ whole genome shotgun (WGS) entry which is preliminary data.</text>
</comment>
<reference evidence="2" key="1">
    <citation type="journal article" date="2016" name="Nature">
        <title>The genome of the seagrass Zostera marina reveals angiosperm adaptation to the sea.</title>
        <authorList>
            <person name="Olsen J.L."/>
            <person name="Rouze P."/>
            <person name="Verhelst B."/>
            <person name="Lin Y.-C."/>
            <person name="Bayer T."/>
            <person name="Collen J."/>
            <person name="Dattolo E."/>
            <person name="De Paoli E."/>
            <person name="Dittami S."/>
            <person name="Maumus F."/>
            <person name="Michel G."/>
            <person name="Kersting A."/>
            <person name="Lauritano C."/>
            <person name="Lohaus R."/>
            <person name="Toepel M."/>
            <person name="Tonon T."/>
            <person name="Vanneste K."/>
            <person name="Amirebrahimi M."/>
            <person name="Brakel J."/>
            <person name="Bostroem C."/>
            <person name="Chovatia M."/>
            <person name="Grimwood J."/>
            <person name="Jenkins J.W."/>
            <person name="Jueterbock A."/>
            <person name="Mraz A."/>
            <person name="Stam W.T."/>
            <person name="Tice H."/>
            <person name="Bornberg-Bauer E."/>
            <person name="Green P.J."/>
            <person name="Pearson G.A."/>
            <person name="Procaccini G."/>
            <person name="Duarte C.M."/>
            <person name="Schmutz J."/>
            <person name="Reusch T.B.H."/>
            <person name="Van de Peer Y."/>
        </authorList>
    </citation>
    <scope>NUCLEOTIDE SEQUENCE [LARGE SCALE GENOMIC DNA]</scope>
    <source>
        <strain evidence="2">cv. Finnish</strain>
    </source>
</reference>